<dbReference type="InterPro" id="IPR008767">
    <property type="entry name" value="Phage_SPP1_head-tail_adaptor"/>
</dbReference>
<dbReference type="RefSeq" id="WP_308457072.1">
    <property type="nucleotide sequence ID" value="NZ_JAJEQM010000021.1"/>
</dbReference>
<comment type="caution">
    <text evidence="1">The sequence shown here is derived from an EMBL/GenBank/DDBJ whole genome shotgun (WGS) entry which is preliminary data.</text>
</comment>
<dbReference type="Pfam" id="PF05521">
    <property type="entry name" value="Phage_HCP"/>
    <property type="match status" value="1"/>
</dbReference>
<dbReference type="Proteomes" id="UP001198242">
    <property type="component" value="Unassembled WGS sequence"/>
</dbReference>
<accession>A0AAE3JAM9</accession>
<keyword evidence="2" id="KW-1185">Reference proteome</keyword>
<dbReference type="AlphaFoldDB" id="A0AAE3JAM9"/>
<sequence>MDFSKLRHRVIFLKPLDKRLNSMNENVPVWIPFKPKLSGDINADETSVYVLTDNKGNAVWKSAGGGQLYSHQLSLNEYAVWANVSPMSGREYEESQKLRAETTYKITTRYFPNITEDMKIMFGLKVLGIVSVLNIGENNTELQIVAKEKDRNGKEY</sequence>
<reference evidence="1 2" key="1">
    <citation type="submission" date="2021-10" db="EMBL/GenBank/DDBJ databases">
        <title>Anaerobic single-cell dispensing facilitates the cultivation of human gut bacteria.</title>
        <authorList>
            <person name="Afrizal A."/>
        </authorList>
    </citation>
    <scope>NUCLEOTIDE SEQUENCE [LARGE SCALE GENOMIC DNA]</scope>
    <source>
        <strain evidence="1 2">CLA-AA-H232</strain>
    </source>
</reference>
<dbReference type="EMBL" id="JAJEQM010000021">
    <property type="protein sequence ID" value="MCC2211627.1"/>
    <property type="molecule type" value="Genomic_DNA"/>
</dbReference>
<proteinExistence type="predicted"/>
<organism evidence="1 2">
    <name type="scientific">Hominilimicola fabiformis</name>
    <dbReference type="NCBI Taxonomy" id="2885356"/>
    <lineage>
        <taxon>Bacteria</taxon>
        <taxon>Bacillati</taxon>
        <taxon>Bacillota</taxon>
        <taxon>Clostridia</taxon>
        <taxon>Eubacteriales</taxon>
        <taxon>Oscillospiraceae</taxon>
        <taxon>Hominilimicola</taxon>
    </lineage>
</organism>
<dbReference type="InterPro" id="IPR038666">
    <property type="entry name" value="SSP1_head-tail_sf"/>
</dbReference>
<dbReference type="Gene3D" id="2.40.10.270">
    <property type="entry name" value="Bacteriophage SPP1 head-tail adaptor protein"/>
    <property type="match status" value="1"/>
</dbReference>
<gene>
    <name evidence="1" type="ORF">LKE05_12635</name>
</gene>
<name>A0AAE3JAM9_9FIRM</name>
<dbReference type="NCBIfam" id="TIGR01563">
    <property type="entry name" value="gp16_SPP1"/>
    <property type="match status" value="1"/>
</dbReference>
<evidence type="ECO:0000313" key="2">
    <source>
        <dbReference type="Proteomes" id="UP001198242"/>
    </source>
</evidence>
<evidence type="ECO:0000313" key="1">
    <source>
        <dbReference type="EMBL" id="MCC2211627.1"/>
    </source>
</evidence>
<protein>
    <submittedName>
        <fullName evidence="1">Phage head closure protein</fullName>
    </submittedName>
</protein>